<dbReference type="EC" id="2.7.7.6" evidence="9"/>
<dbReference type="InterPro" id="IPR007645">
    <property type="entry name" value="RNA_pol_Rpb2_3"/>
</dbReference>
<dbReference type="InterPro" id="IPR014724">
    <property type="entry name" value="RNA_pol_RPB2_OB-fold"/>
</dbReference>
<keyword evidence="5 9" id="KW-0548">Nucleotidyltransferase</keyword>
<comment type="subunit">
    <text evidence="7 9 10">In plastids the minimal PEP RNA polymerase catalytic core is composed of four subunits: alpha, beta, beta', and beta''. When a (nuclear-encoded) sigma factor is associated with the core the holoenzyme is formed, which can initiate transcription.</text>
</comment>
<sequence length="1775" mass="203569">MRYFPEKTFFLIPYFIEIQRKSFSDFLEKGIIKELFRRNPITNAKNDLELVFFPEKYQLTPPEFNSKQAIFNVKTYACKLYVPAQLTNWENNQVTFQWVLLGNLPLMTKRGHFIINGSARVIVNQLVRSPGIYYQEAIDITKKKTVYADLISQRGAWLRLEIDKKKRVWAKMKKTPKISILVFLQAMGFDKDLINKSIHFSEFLENSKITDEKKTIYQLETQEQALMMIYALTHPKYDKTKITIEKGQKFLFRKFFNPRTYDLGLLGRVRLNKKLGLSIPLTHCTLTPQDVLFAIDYLINLEYGFGHLDDIDHLKNRRVRASGELIQNQFGTGLIRLEKIIREKMKKPKDSLTLKNLITTKALDGALREFFGSSPLSQYMDQTNPLAEITHKRRLSSLGPGGISRETAGMAIRGIHPTHYGRICPIETPEGKNAGLVNSPTILTRINSQGFLETPFYPVFQGQIQKQIGPFFFSAEQEQQINAAPGDLNYSHLNFLSDNLLPIRNQDEYKRVFRNQVEYIGISPIQMISVATSLIPFLEHDDANRALMGSNMQRQAVPLINPERPIVGTGLEARVISDSGHIIQASQSGFVSYVSGNKIIIESYSVFKNLENSNKISNFKNLKKISSVKNELPSIWNNKKTAQTNLKYSKEIQNKQIGLKHPINDRLGMGNKHKNFNFQTITGDLKSSILLQPEHGTGLRENYILLKQKIKRNLKIRNIHLPFHPTMLKQTLSKSSILTSDEMKNFSLINNPDHFSLLKRDENKLFSLYTTHIPKCDFKSGIYQWNFLVNNQPSRQKYLITALKPLKNNIKRMPVFKKHTPKKNNDVWDVIGWSFPSEQPSFFVKSKNLFNKNRFLNPKIYHRKDGKITNNFKSFQTLFVLKKIINPHEIIFSIKTQNYAYKNSQFLFKIFGMVPIPSNEILIQLQNKKNFNAFNLNKSFTVLQEQKNVFKFHVKYNNIYRSKISIFSSVFNEHKTNVNFSVSKKNKIQKKLSGLNYPLKSVKSKKINFHKQSTFCYFENFISNNKKKFVKVNKQKNNLFFAKNIFQFRNYHTSTGCSKPPTILYSPQDSYFLRGNFCITGLTNKINTLQQYNIPDHIENNTFFNTKHSAFTKVLKSNNLTHATFTIENGKGYQGMQSSWPQGTNDLKSKIVMQPVRSTGCSAPALSIGLLNKLKQIQLEILFQKKFAINAPKDDSKTSSGVSKSEIFTVCNGDFKIKNFNKNLKKVLPLQSEILVPIETIYSNPFEFKPLNCDWKKITTNFKFSNNFFNIQNLTLSGLESLTIERFLPATTKTVDVLKTEYIEYNLQNYHRSNQDTCLHQKPVVHQGEWVQKSDILADCAASVAGELALGKNLLIAYMPWEGYNFEDAILISERLVYDDILTSIHIERYEIEIRDTDYGIEQITKQIPELFTQRNEWQLEHLNEKGIAKLGSWVKEGDILVGKITPMRPKPLSPQENLVYDIVGKKIPTTCDTSLRVPKGVEGRVIKIQILDTETVPSGINFSGPGRVHIYLAEKRKIQVGDKMAGRHGNKGIVSKILPRQDMPYLLDGTPIDMVLNPLGVPSRMNVGQIFECLLGLAGTHLQQQYRVNPFDEFFGPEASRSLVYLKLYQARLKSGQHWLFNPEFPGKTRLVDGRTGECFDQSVTVGRAYMLKLVHLVDEKIHARSTGPYSLITQQPLGGRSKHGGQRLGEMEVWALEGFGAAYTLQELLTIKSDDVKGRHQVLDAILNNESISFGTPESFKVLVRELQSLCLDVNIFTISAAKRKSIDIMKIP</sequence>
<dbReference type="Gene3D" id="2.30.150.10">
    <property type="entry name" value="DNA-directed RNA polymerase, beta subunit, external 1 domain"/>
    <property type="match status" value="1"/>
</dbReference>
<proteinExistence type="inferred from homology"/>
<evidence type="ECO:0000256" key="3">
    <source>
        <dbReference type="ARBA" id="ARBA00022478"/>
    </source>
</evidence>
<dbReference type="Gene3D" id="2.40.50.100">
    <property type="match status" value="2"/>
</dbReference>
<dbReference type="InterPro" id="IPR007644">
    <property type="entry name" value="RNA_pol_bsu_protrusion"/>
</dbReference>
<comment type="subcellular location">
    <subcellularLocation>
        <location evidence="9">Plastid</location>
        <location evidence="9">Chloroplast</location>
    </subcellularLocation>
</comment>
<geneLocation type="chloroplast" evidence="16"/>
<dbReference type="Pfam" id="PF00562">
    <property type="entry name" value="RNA_pol_Rpb2_6"/>
    <property type="match status" value="1"/>
</dbReference>
<evidence type="ECO:0000256" key="2">
    <source>
        <dbReference type="ARBA" id="ARBA00006835"/>
    </source>
</evidence>
<dbReference type="EMBL" id="KM821265">
    <property type="protein sequence ID" value="AIY30149.1"/>
    <property type="molecule type" value="Genomic_DNA"/>
</dbReference>
<dbReference type="Gene3D" id="2.40.50.150">
    <property type="match status" value="1"/>
</dbReference>
<keyword evidence="4 9" id="KW-0808">Transferase</keyword>
<keyword evidence="6 9" id="KW-0804">Transcription</keyword>
<accession>A0A0U1XP96</accession>
<reference evidence="16" key="1">
    <citation type="journal article" date="2014" name="Mitochondrial DNA">
        <title>The complete sequence of the chloroplast genome of the green microalga Lobosphaera (Parietochloris) incisa.</title>
        <authorList>
            <person name="Tourasse N.J."/>
            <person name="Barbi T."/>
            <person name="Waterhouse J.C."/>
            <person name="Shtaida N."/>
            <person name="Leu S."/>
            <person name="Boussiba S."/>
            <person name="Purton S."/>
            <person name="Vallon O."/>
        </authorList>
    </citation>
    <scope>NUCLEOTIDE SEQUENCE</scope>
    <source>
        <strain evidence="16">SAG 2468</strain>
    </source>
</reference>
<gene>
    <name evidence="9 16" type="primary">rpoB</name>
    <name evidence="16" type="ORF">LOBIN_cp002</name>
</gene>
<evidence type="ECO:0000259" key="13">
    <source>
        <dbReference type="Pfam" id="PF04561"/>
    </source>
</evidence>
<dbReference type="InterPro" id="IPR007642">
    <property type="entry name" value="RNA_pol_Rpb2_2"/>
</dbReference>
<dbReference type="GO" id="GO:0003899">
    <property type="term" value="F:DNA-directed RNA polymerase activity"/>
    <property type="evidence" value="ECO:0007669"/>
    <property type="project" value="UniProtKB-UniRule"/>
</dbReference>
<dbReference type="Gene3D" id="3.90.1110.10">
    <property type="entry name" value="RNA polymerase Rpb2, domain 2"/>
    <property type="match status" value="1"/>
</dbReference>
<dbReference type="SUPFAM" id="SSF64484">
    <property type="entry name" value="beta and beta-prime subunits of DNA dependent RNA-polymerase"/>
    <property type="match status" value="2"/>
</dbReference>
<dbReference type="InterPro" id="IPR007641">
    <property type="entry name" value="RNA_pol_Rpb2_7"/>
</dbReference>
<dbReference type="HAMAP" id="MF_01321">
    <property type="entry name" value="RNApol_bact_RpoB"/>
    <property type="match status" value="1"/>
</dbReference>
<evidence type="ECO:0000256" key="7">
    <source>
        <dbReference type="ARBA" id="ARBA00026088"/>
    </source>
</evidence>
<dbReference type="GO" id="GO:0003677">
    <property type="term" value="F:DNA binding"/>
    <property type="evidence" value="ECO:0007669"/>
    <property type="project" value="UniProtKB-UniRule"/>
</dbReference>
<keyword evidence="16" id="KW-0934">Plastid</keyword>
<dbReference type="GO" id="GO:0000428">
    <property type="term" value="C:DNA-directed RNA polymerase complex"/>
    <property type="evidence" value="ECO:0007669"/>
    <property type="project" value="UniProtKB-KW"/>
</dbReference>
<dbReference type="PROSITE" id="PS01166">
    <property type="entry name" value="RNA_POL_BETA"/>
    <property type="match status" value="1"/>
</dbReference>
<dbReference type="InterPro" id="IPR037034">
    <property type="entry name" value="RNA_pol_Rpb2_2_sf"/>
</dbReference>
<evidence type="ECO:0000256" key="4">
    <source>
        <dbReference type="ARBA" id="ARBA00022679"/>
    </source>
</evidence>
<dbReference type="Pfam" id="PF04563">
    <property type="entry name" value="RNA_pol_Rpb2_1"/>
    <property type="match status" value="1"/>
</dbReference>
<evidence type="ECO:0000256" key="5">
    <source>
        <dbReference type="ARBA" id="ARBA00022695"/>
    </source>
</evidence>
<name>A0A0U1XP96_9CHLO</name>
<dbReference type="Gene3D" id="3.90.1800.10">
    <property type="entry name" value="RNA polymerase alpha subunit dimerisation domain"/>
    <property type="match status" value="1"/>
</dbReference>
<dbReference type="InterPro" id="IPR010243">
    <property type="entry name" value="RNA_pol_bsu_bac"/>
</dbReference>
<dbReference type="GO" id="GO:0032549">
    <property type="term" value="F:ribonucleoside binding"/>
    <property type="evidence" value="ECO:0007669"/>
    <property type="project" value="InterPro"/>
</dbReference>
<dbReference type="PANTHER" id="PTHR20856">
    <property type="entry name" value="DNA-DIRECTED RNA POLYMERASE I SUBUNIT 2"/>
    <property type="match status" value="1"/>
</dbReference>
<comment type="function">
    <text evidence="1 9 10">DNA-dependent RNA polymerase catalyzes the transcription of DNA into RNA using the four ribonucleoside triphosphates as substrates.</text>
</comment>
<dbReference type="Pfam" id="PF04565">
    <property type="entry name" value="RNA_pol_Rpb2_3"/>
    <property type="match status" value="1"/>
</dbReference>
<dbReference type="InterPro" id="IPR015712">
    <property type="entry name" value="DNA-dir_RNA_pol_su2"/>
</dbReference>
<evidence type="ECO:0000259" key="11">
    <source>
        <dbReference type="Pfam" id="PF00562"/>
    </source>
</evidence>
<dbReference type="GO" id="GO:0006351">
    <property type="term" value="P:DNA-templated transcription"/>
    <property type="evidence" value="ECO:0007669"/>
    <property type="project" value="UniProtKB-UniRule"/>
</dbReference>
<dbReference type="Gene3D" id="3.90.1100.10">
    <property type="match status" value="1"/>
</dbReference>
<feature type="domain" description="RNA polymerase Rpb2" evidence="15">
    <location>
        <begin position="378"/>
        <end position="446"/>
    </location>
</feature>
<feature type="domain" description="DNA-directed RNA polymerase subunit 2 hybrid-binding" evidence="11">
    <location>
        <begin position="1299"/>
        <end position="1684"/>
    </location>
</feature>
<evidence type="ECO:0000256" key="9">
    <source>
        <dbReference type="HAMAP-Rule" id="MF_01321"/>
    </source>
</evidence>
<dbReference type="Pfam" id="PF04560">
    <property type="entry name" value="RNA_pol_Rpb2_7"/>
    <property type="match status" value="1"/>
</dbReference>
<dbReference type="InterPro" id="IPR037033">
    <property type="entry name" value="DNA-dir_RNAP_su2_hyb_sf"/>
</dbReference>
<dbReference type="Pfam" id="PF04561">
    <property type="entry name" value="RNA_pol_Rpb2_2"/>
    <property type="match status" value="1"/>
</dbReference>
<feature type="domain" description="RNA polymerase beta subunit protrusion" evidence="14">
    <location>
        <begin position="55"/>
        <end position="351"/>
    </location>
</feature>
<evidence type="ECO:0000256" key="1">
    <source>
        <dbReference type="ARBA" id="ARBA00004026"/>
    </source>
</evidence>
<dbReference type="Gene3D" id="2.40.270.10">
    <property type="entry name" value="DNA-directed RNA polymerase, subunit 2, domain 6"/>
    <property type="match status" value="2"/>
</dbReference>
<feature type="domain" description="RNA polymerase Rpb2" evidence="13">
    <location>
        <begin position="128"/>
        <end position="320"/>
    </location>
</feature>
<keyword evidence="16" id="KW-0150">Chloroplast</keyword>
<evidence type="ECO:0000259" key="14">
    <source>
        <dbReference type="Pfam" id="PF04563"/>
    </source>
</evidence>
<protein>
    <recommendedName>
        <fullName evidence="9">DNA-directed RNA polymerase subunit beta</fullName>
        <ecNumber evidence="9">2.7.7.6</ecNumber>
    </recommendedName>
    <alternativeName>
        <fullName evidence="9">PEP</fullName>
    </alternativeName>
    <alternativeName>
        <fullName evidence="9">Plastid-encoded RNA polymerase subunit beta</fullName>
        <shortName evidence="9">RNA polymerase subunit beta</shortName>
    </alternativeName>
</protein>
<dbReference type="InterPro" id="IPR042107">
    <property type="entry name" value="DNA-dir_RNA_pol_bsu_ext_1_sf"/>
</dbReference>
<dbReference type="InterPro" id="IPR007121">
    <property type="entry name" value="RNA_pol_bsu_CS"/>
</dbReference>
<feature type="domain" description="RNA polymerase Rpb2" evidence="12">
    <location>
        <begin position="1686"/>
        <end position="1759"/>
    </location>
</feature>
<comment type="catalytic activity">
    <reaction evidence="8 9 10">
        <text>RNA(n) + a ribonucleoside 5'-triphosphate = RNA(n+1) + diphosphate</text>
        <dbReference type="Rhea" id="RHEA:21248"/>
        <dbReference type="Rhea" id="RHEA-COMP:14527"/>
        <dbReference type="Rhea" id="RHEA-COMP:17342"/>
        <dbReference type="ChEBI" id="CHEBI:33019"/>
        <dbReference type="ChEBI" id="CHEBI:61557"/>
        <dbReference type="ChEBI" id="CHEBI:140395"/>
        <dbReference type="EC" id="2.7.7.6"/>
    </reaction>
</comment>
<evidence type="ECO:0000256" key="10">
    <source>
        <dbReference type="RuleBase" id="RU363031"/>
    </source>
</evidence>
<evidence type="ECO:0000259" key="12">
    <source>
        <dbReference type="Pfam" id="PF04560"/>
    </source>
</evidence>
<evidence type="ECO:0000259" key="15">
    <source>
        <dbReference type="Pfam" id="PF04565"/>
    </source>
</evidence>
<dbReference type="CDD" id="cd00653">
    <property type="entry name" value="RNA_pol_B_RPB2"/>
    <property type="match status" value="1"/>
</dbReference>
<dbReference type="InterPro" id="IPR007120">
    <property type="entry name" value="DNA-dir_RNAP_su2_dom"/>
</dbReference>
<evidence type="ECO:0000256" key="8">
    <source>
        <dbReference type="ARBA" id="ARBA00048552"/>
    </source>
</evidence>
<evidence type="ECO:0000313" key="16">
    <source>
        <dbReference type="EMBL" id="AIY30149.1"/>
    </source>
</evidence>
<evidence type="ECO:0000256" key="6">
    <source>
        <dbReference type="ARBA" id="ARBA00023163"/>
    </source>
</evidence>
<dbReference type="GO" id="GO:0009507">
    <property type="term" value="C:chloroplast"/>
    <property type="evidence" value="ECO:0007669"/>
    <property type="project" value="UniProtKB-SubCell"/>
</dbReference>
<organism evidence="16">
    <name type="scientific">Lobosphaera incisa</name>
    <dbReference type="NCBI Taxonomy" id="312850"/>
    <lineage>
        <taxon>Eukaryota</taxon>
        <taxon>Viridiplantae</taxon>
        <taxon>Chlorophyta</taxon>
        <taxon>core chlorophytes</taxon>
        <taxon>Trebouxiophyceae</taxon>
        <taxon>Trebouxiales</taxon>
        <taxon>Trebouxiaceae</taxon>
        <taxon>Lobosphaera</taxon>
    </lineage>
</organism>
<keyword evidence="3 9" id="KW-0240">DNA-directed RNA polymerase</keyword>
<comment type="similarity">
    <text evidence="2 9 10">Belongs to the RNA polymerase beta chain family.</text>
</comment>